<dbReference type="Proteomes" id="UP001344447">
    <property type="component" value="Unassembled WGS sequence"/>
</dbReference>
<organism evidence="2 3">
    <name type="scientific">Dictyostelium firmibasis</name>
    <dbReference type="NCBI Taxonomy" id="79012"/>
    <lineage>
        <taxon>Eukaryota</taxon>
        <taxon>Amoebozoa</taxon>
        <taxon>Evosea</taxon>
        <taxon>Eumycetozoa</taxon>
        <taxon>Dictyostelia</taxon>
        <taxon>Dictyosteliales</taxon>
        <taxon>Dictyosteliaceae</taxon>
        <taxon>Dictyostelium</taxon>
    </lineage>
</organism>
<sequence length="864" mass="99913">MINLKSKNNKNNEIIITTTTTITTSTNKSPNTLSLTNNNSIIGNLSPTEVILVGINPMKCSKPFNNDFEINEEINKKLDSLIEKKDFKKIKSMIVKGERFYLTQEQYIVILLFCHDTDFYEKIFRYGLLFDTNLIKLSVLLNEPTSLDLMINVFANGWNNHRNVGFEFYKNILRFAIENNTTNTPTNRIISFMAKKVNKTDIAFILANYIKQQFDQHELNQYQDRDNQNKLIFSCDYIGTLVLRINVLEEVVNDYFEKLMKIHNHIVQSKKKIQDIDEYEYFESLLYRREVEISATLETEKFERSKLYGLQSSYGLSDKIEKFIFEYFDLTMDKAIKDISKKVVASRIPFTSSSQSECKLYPKFHLLGFLKPEHRAIFEKHNYYSEVEYGKLGKYKRVKNLKYNDLSLIQNQSTIDGYKSNSFGTVKNFINHNTSFKTYENEFELYDWADVYPFNKDIKSGCLNYSNLLIQENYFSNNNNNDSDCNDNDDDDDDDDDENDDEDNDGNNSYSKYYSFYENDDFGIEEISPYEIEESIQNINGMSGYTFKQLKTRKIKQITPPIILTKEEIEAQKEKEKEFEKQLIEEKKVEKSIQKKKKKLESAKQKQSEIESQIKKEKINELELEKKKHDLNLEKEKKQIENQQKQKQKQKLKQKQQQKQQQKQKNLQLRISKSSPSSYISSSLPLTSSSSFASSSSSSSSSLSCSSSLASSSSSVISSNVSSHGLSSSCSSTSSIVSSSTSSPCQNSIDSEYPFIVISSPTIISTNLITKFDDNFKALEINNNFKTNNISFGVDEASSSYYHSNQLKIENDNYDDDIDPNIQHEIDVKVSSLVDDNNDDDCESEGETIESYSYNIINNYFQTI</sequence>
<reference evidence="2 3" key="1">
    <citation type="submission" date="2023-11" db="EMBL/GenBank/DDBJ databases">
        <title>Dfirmibasis_genome.</title>
        <authorList>
            <person name="Edelbroek B."/>
            <person name="Kjellin J."/>
            <person name="Jerlstrom-Hultqvist J."/>
            <person name="Soderbom F."/>
        </authorList>
    </citation>
    <scope>NUCLEOTIDE SEQUENCE [LARGE SCALE GENOMIC DNA]</scope>
    <source>
        <strain evidence="2 3">TNS-C-14</strain>
    </source>
</reference>
<gene>
    <name evidence="2" type="ORF">RB653_006426</name>
</gene>
<dbReference type="GO" id="GO:0000987">
    <property type="term" value="F:cis-regulatory region sequence-specific DNA binding"/>
    <property type="evidence" value="ECO:0007669"/>
    <property type="project" value="TreeGrafter"/>
</dbReference>
<dbReference type="AlphaFoldDB" id="A0AAN7YTQ1"/>
<dbReference type="GO" id="GO:0042594">
    <property type="term" value="P:response to starvation"/>
    <property type="evidence" value="ECO:0007669"/>
    <property type="project" value="TreeGrafter"/>
</dbReference>
<dbReference type="GO" id="GO:0005634">
    <property type="term" value="C:nucleus"/>
    <property type="evidence" value="ECO:0007669"/>
    <property type="project" value="TreeGrafter"/>
</dbReference>
<evidence type="ECO:0000313" key="2">
    <source>
        <dbReference type="EMBL" id="KAK5584809.1"/>
    </source>
</evidence>
<feature type="region of interest" description="Disordered" evidence="1">
    <location>
        <begin position="478"/>
        <end position="511"/>
    </location>
</feature>
<proteinExistence type="predicted"/>
<evidence type="ECO:0000313" key="3">
    <source>
        <dbReference type="Proteomes" id="UP001344447"/>
    </source>
</evidence>
<dbReference type="PANTHER" id="PTHR14596:SF72">
    <property type="entry name" value="ZINC FINGER PROTEIN MSN2-RELATED"/>
    <property type="match status" value="1"/>
</dbReference>
<feature type="compositionally biased region" description="Basic residues" evidence="1">
    <location>
        <begin position="646"/>
        <end position="656"/>
    </location>
</feature>
<dbReference type="GO" id="GO:0000981">
    <property type="term" value="F:DNA-binding transcription factor activity, RNA polymerase II-specific"/>
    <property type="evidence" value="ECO:0007669"/>
    <property type="project" value="TreeGrafter"/>
</dbReference>
<feature type="compositionally biased region" description="Basic and acidic residues" evidence="1">
    <location>
        <begin position="600"/>
        <end position="617"/>
    </location>
</feature>
<keyword evidence="3" id="KW-1185">Reference proteome</keyword>
<dbReference type="EMBL" id="JAVFKY010000001">
    <property type="protein sequence ID" value="KAK5584809.1"/>
    <property type="molecule type" value="Genomic_DNA"/>
</dbReference>
<feature type="region of interest" description="Disordered" evidence="1">
    <location>
        <begin position="639"/>
        <end position="686"/>
    </location>
</feature>
<dbReference type="PANTHER" id="PTHR14596">
    <property type="entry name" value="ZINC FINGER PROTEIN"/>
    <property type="match status" value="1"/>
</dbReference>
<accession>A0AAN7YTQ1</accession>
<feature type="region of interest" description="Disordered" evidence="1">
    <location>
        <begin position="594"/>
        <end position="617"/>
    </location>
</feature>
<feature type="compositionally biased region" description="Acidic residues" evidence="1">
    <location>
        <begin position="484"/>
        <end position="505"/>
    </location>
</feature>
<protein>
    <submittedName>
        <fullName evidence="2">Uncharacterized protein</fullName>
    </submittedName>
</protein>
<comment type="caution">
    <text evidence="2">The sequence shown here is derived from an EMBL/GenBank/DDBJ whole genome shotgun (WGS) entry which is preliminary data.</text>
</comment>
<feature type="compositionally biased region" description="Low complexity" evidence="1">
    <location>
        <begin position="657"/>
        <end position="686"/>
    </location>
</feature>
<evidence type="ECO:0000256" key="1">
    <source>
        <dbReference type="SAM" id="MobiDB-lite"/>
    </source>
</evidence>
<name>A0AAN7YTQ1_9MYCE</name>